<name>A0A6A5UBK3_9PLEO</name>
<gene>
    <name evidence="2" type="ORF">CC80DRAFT_542857</name>
</gene>
<reference evidence="2" key="1">
    <citation type="journal article" date="2020" name="Stud. Mycol.">
        <title>101 Dothideomycetes genomes: a test case for predicting lifestyles and emergence of pathogens.</title>
        <authorList>
            <person name="Haridas S."/>
            <person name="Albert R."/>
            <person name="Binder M."/>
            <person name="Bloem J."/>
            <person name="Labutti K."/>
            <person name="Salamov A."/>
            <person name="Andreopoulos B."/>
            <person name="Baker S."/>
            <person name="Barry K."/>
            <person name="Bills G."/>
            <person name="Bluhm B."/>
            <person name="Cannon C."/>
            <person name="Castanera R."/>
            <person name="Culley D."/>
            <person name="Daum C."/>
            <person name="Ezra D."/>
            <person name="Gonzalez J."/>
            <person name="Henrissat B."/>
            <person name="Kuo A."/>
            <person name="Liang C."/>
            <person name="Lipzen A."/>
            <person name="Lutzoni F."/>
            <person name="Magnuson J."/>
            <person name="Mondo S."/>
            <person name="Nolan M."/>
            <person name="Ohm R."/>
            <person name="Pangilinan J."/>
            <person name="Park H.-J."/>
            <person name="Ramirez L."/>
            <person name="Alfaro M."/>
            <person name="Sun H."/>
            <person name="Tritt A."/>
            <person name="Yoshinaga Y."/>
            <person name="Zwiers L.-H."/>
            <person name="Turgeon B."/>
            <person name="Goodwin S."/>
            <person name="Spatafora J."/>
            <person name="Crous P."/>
            <person name="Grigoriev I."/>
        </authorList>
    </citation>
    <scope>NUCLEOTIDE SEQUENCE</scope>
    <source>
        <strain evidence="2">CBS 675.92</strain>
    </source>
</reference>
<keyword evidence="3" id="KW-1185">Reference proteome</keyword>
<dbReference type="Proteomes" id="UP000800035">
    <property type="component" value="Unassembled WGS sequence"/>
</dbReference>
<dbReference type="AlphaFoldDB" id="A0A6A5UBK3"/>
<sequence>MVSTDIIPKVDSASNIFSAHISRIESGGSVVPQERSRDDPPSPPPQPPPSPAHWNRPMPELGSMMDLMYSLAPLDI</sequence>
<protein>
    <submittedName>
        <fullName evidence="2">Uncharacterized protein</fullName>
    </submittedName>
</protein>
<organism evidence="2 3">
    <name type="scientific">Byssothecium circinans</name>
    <dbReference type="NCBI Taxonomy" id="147558"/>
    <lineage>
        <taxon>Eukaryota</taxon>
        <taxon>Fungi</taxon>
        <taxon>Dikarya</taxon>
        <taxon>Ascomycota</taxon>
        <taxon>Pezizomycotina</taxon>
        <taxon>Dothideomycetes</taxon>
        <taxon>Pleosporomycetidae</taxon>
        <taxon>Pleosporales</taxon>
        <taxon>Massarineae</taxon>
        <taxon>Massarinaceae</taxon>
        <taxon>Byssothecium</taxon>
    </lineage>
</organism>
<evidence type="ECO:0000313" key="3">
    <source>
        <dbReference type="Proteomes" id="UP000800035"/>
    </source>
</evidence>
<proteinExistence type="predicted"/>
<dbReference type="EMBL" id="ML976979">
    <property type="protein sequence ID" value="KAF1962543.1"/>
    <property type="molecule type" value="Genomic_DNA"/>
</dbReference>
<evidence type="ECO:0000256" key="1">
    <source>
        <dbReference type="SAM" id="MobiDB-lite"/>
    </source>
</evidence>
<feature type="region of interest" description="Disordered" evidence="1">
    <location>
        <begin position="24"/>
        <end position="59"/>
    </location>
</feature>
<evidence type="ECO:0000313" key="2">
    <source>
        <dbReference type="EMBL" id="KAF1962543.1"/>
    </source>
</evidence>
<feature type="compositionally biased region" description="Pro residues" evidence="1">
    <location>
        <begin position="41"/>
        <end position="51"/>
    </location>
</feature>
<accession>A0A6A5UBK3</accession>